<accession>A0ABQ8AWI4</accession>
<organism evidence="2 3">
    <name type="scientific">Brassica napus</name>
    <name type="common">Rape</name>
    <dbReference type="NCBI Taxonomy" id="3708"/>
    <lineage>
        <taxon>Eukaryota</taxon>
        <taxon>Viridiplantae</taxon>
        <taxon>Streptophyta</taxon>
        <taxon>Embryophyta</taxon>
        <taxon>Tracheophyta</taxon>
        <taxon>Spermatophyta</taxon>
        <taxon>Magnoliopsida</taxon>
        <taxon>eudicotyledons</taxon>
        <taxon>Gunneridae</taxon>
        <taxon>Pentapetalae</taxon>
        <taxon>rosids</taxon>
        <taxon>malvids</taxon>
        <taxon>Brassicales</taxon>
        <taxon>Brassicaceae</taxon>
        <taxon>Brassiceae</taxon>
        <taxon>Brassica</taxon>
    </lineage>
</organism>
<dbReference type="Proteomes" id="UP000824890">
    <property type="component" value="Unassembled WGS sequence"/>
</dbReference>
<reference evidence="2 3" key="1">
    <citation type="submission" date="2021-05" db="EMBL/GenBank/DDBJ databases">
        <title>Genome Assembly of Synthetic Allotetraploid Brassica napus Reveals Homoeologous Exchanges between Subgenomes.</title>
        <authorList>
            <person name="Davis J.T."/>
        </authorList>
    </citation>
    <scope>NUCLEOTIDE SEQUENCE [LARGE SCALE GENOMIC DNA]</scope>
    <source>
        <strain evidence="3">cv. Da-Ae</strain>
        <tissue evidence="2">Seedling</tissue>
    </source>
</reference>
<evidence type="ECO:0000313" key="2">
    <source>
        <dbReference type="EMBL" id="KAH0896910.1"/>
    </source>
</evidence>
<feature type="region of interest" description="Disordered" evidence="1">
    <location>
        <begin position="1"/>
        <end position="22"/>
    </location>
</feature>
<feature type="compositionally biased region" description="Polar residues" evidence="1">
    <location>
        <begin position="44"/>
        <end position="58"/>
    </location>
</feature>
<gene>
    <name evidence="2" type="ORF">HID58_046478</name>
</gene>
<evidence type="ECO:0000313" key="3">
    <source>
        <dbReference type="Proteomes" id="UP000824890"/>
    </source>
</evidence>
<proteinExistence type="predicted"/>
<feature type="region of interest" description="Disordered" evidence="1">
    <location>
        <begin position="40"/>
        <end position="70"/>
    </location>
</feature>
<name>A0ABQ8AWI4_BRANA</name>
<comment type="caution">
    <text evidence="2">The sequence shown here is derived from an EMBL/GenBank/DDBJ whole genome shotgun (WGS) entry which is preliminary data.</text>
</comment>
<sequence>MEGMSYGRHTDKTRVGNQAPPPFVCSPPFPPGFSPFYPFTSSSQAATQHTQNNSQPSLVTPVRSFRSPNNNVETTHLKVQLWRESKIPKSVAHLWL</sequence>
<evidence type="ECO:0000256" key="1">
    <source>
        <dbReference type="SAM" id="MobiDB-lite"/>
    </source>
</evidence>
<dbReference type="EMBL" id="JAGKQM010000012">
    <property type="protein sequence ID" value="KAH0896910.1"/>
    <property type="molecule type" value="Genomic_DNA"/>
</dbReference>
<keyword evidence="3" id="KW-1185">Reference proteome</keyword>
<protein>
    <submittedName>
        <fullName evidence="2">Uncharacterized protein</fullName>
    </submittedName>
</protein>